<dbReference type="OrthoDB" id="194658at2"/>
<evidence type="ECO:0000256" key="3">
    <source>
        <dbReference type="ARBA" id="ARBA00022692"/>
    </source>
</evidence>
<feature type="transmembrane region" description="Helical" evidence="6">
    <location>
        <begin position="96"/>
        <end position="122"/>
    </location>
</feature>
<keyword evidence="8" id="KW-1185">Reference proteome</keyword>
<dbReference type="PANTHER" id="PTHR33931:SF2">
    <property type="entry name" value="HOLIN-LIKE PROTEIN CIDA"/>
    <property type="match status" value="1"/>
</dbReference>
<dbReference type="Pfam" id="PF03788">
    <property type="entry name" value="LrgA"/>
    <property type="match status" value="1"/>
</dbReference>
<keyword evidence="3 6" id="KW-0812">Transmembrane</keyword>
<accession>A0A5C4XS16</accession>
<evidence type="ECO:0000313" key="8">
    <source>
        <dbReference type="Proteomes" id="UP000311605"/>
    </source>
</evidence>
<evidence type="ECO:0000256" key="1">
    <source>
        <dbReference type="ARBA" id="ARBA00004651"/>
    </source>
</evidence>
<keyword evidence="4 6" id="KW-1133">Transmembrane helix</keyword>
<gene>
    <name evidence="7" type="ORF">FHP24_03735</name>
</gene>
<keyword evidence="2" id="KW-1003">Cell membrane</keyword>
<dbReference type="InterPro" id="IPR005538">
    <property type="entry name" value="LrgA/CidA"/>
</dbReference>
<evidence type="ECO:0000256" key="2">
    <source>
        <dbReference type="ARBA" id="ARBA00022475"/>
    </source>
</evidence>
<organism evidence="7 8">
    <name type="scientific">Aliirhizobium smilacinae</name>
    <dbReference type="NCBI Taxonomy" id="1395944"/>
    <lineage>
        <taxon>Bacteria</taxon>
        <taxon>Pseudomonadati</taxon>
        <taxon>Pseudomonadota</taxon>
        <taxon>Alphaproteobacteria</taxon>
        <taxon>Hyphomicrobiales</taxon>
        <taxon>Rhizobiaceae</taxon>
        <taxon>Aliirhizobium</taxon>
    </lineage>
</organism>
<dbReference type="PANTHER" id="PTHR33931">
    <property type="entry name" value="HOLIN-LIKE PROTEIN CIDA-RELATED"/>
    <property type="match status" value="1"/>
</dbReference>
<sequence>MTKRKTAILLHKSLRGSRLAQVALIVLLWLAGEAVSRSTGIPVPGSVLGLFGLLYLLLTGTIHLSTMRRGAYFLLADMLLFFIPAVLAVLDHSEFLGLVGLKVLAVIVAGTLVVMCVTALAVDVGYRLMLRLENRHAVS</sequence>
<evidence type="ECO:0000313" key="7">
    <source>
        <dbReference type="EMBL" id="TNM65394.1"/>
    </source>
</evidence>
<reference evidence="7 8" key="1">
    <citation type="submission" date="2019-06" db="EMBL/GenBank/DDBJ databases">
        <title>The draft genome of Rhizobium smilacinae PTYR-5.</title>
        <authorList>
            <person name="Liu L."/>
            <person name="Li L."/>
            <person name="Zhang X."/>
        </authorList>
    </citation>
    <scope>NUCLEOTIDE SEQUENCE [LARGE SCALE GENOMIC DNA]</scope>
    <source>
        <strain evidence="7 8">PTYR-5</strain>
    </source>
</reference>
<dbReference type="AlphaFoldDB" id="A0A5C4XS16"/>
<evidence type="ECO:0000256" key="6">
    <source>
        <dbReference type="SAM" id="Phobius"/>
    </source>
</evidence>
<dbReference type="RefSeq" id="WP_139673039.1">
    <property type="nucleotide sequence ID" value="NZ_VDMN01000001.1"/>
</dbReference>
<feature type="transmembrane region" description="Helical" evidence="6">
    <location>
        <begin position="71"/>
        <end position="90"/>
    </location>
</feature>
<protein>
    <submittedName>
        <fullName evidence="7">CidA/LrgA family protein</fullName>
    </submittedName>
</protein>
<keyword evidence="5 6" id="KW-0472">Membrane</keyword>
<comment type="subcellular location">
    <subcellularLocation>
        <location evidence="1">Cell membrane</location>
        <topology evidence="1">Multi-pass membrane protein</topology>
    </subcellularLocation>
</comment>
<comment type="caution">
    <text evidence="7">The sequence shown here is derived from an EMBL/GenBank/DDBJ whole genome shotgun (WGS) entry which is preliminary data.</text>
</comment>
<dbReference type="GO" id="GO:0005886">
    <property type="term" value="C:plasma membrane"/>
    <property type="evidence" value="ECO:0007669"/>
    <property type="project" value="UniProtKB-SubCell"/>
</dbReference>
<dbReference type="EMBL" id="VDMN01000001">
    <property type="protein sequence ID" value="TNM65394.1"/>
    <property type="molecule type" value="Genomic_DNA"/>
</dbReference>
<dbReference type="Proteomes" id="UP000311605">
    <property type="component" value="Unassembled WGS sequence"/>
</dbReference>
<name>A0A5C4XS16_9HYPH</name>
<feature type="transmembrane region" description="Helical" evidence="6">
    <location>
        <begin position="46"/>
        <end position="64"/>
    </location>
</feature>
<evidence type="ECO:0000256" key="4">
    <source>
        <dbReference type="ARBA" id="ARBA00022989"/>
    </source>
</evidence>
<proteinExistence type="predicted"/>
<evidence type="ECO:0000256" key="5">
    <source>
        <dbReference type="ARBA" id="ARBA00023136"/>
    </source>
</evidence>